<dbReference type="Proteomes" id="UP000186817">
    <property type="component" value="Unassembled WGS sequence"/>
</dbReference>
<feature type="region of interest" description="Disordered" evidence="1">
    <location>
        <begin position="468"/>
        <end position="496"/>
    </location>
</feature>
<name>A0A1Q9EPA9_SYMMI</name>
<feature type="compositionally biased region" description="Basic residues" evidence="1">
    <location>
        <begin position="481"/>
        <end position="496"/>
    </location>
</feature>
<sequence length="496" mass="55459">MEWVPDMARAVRSVEPLQLDTVEEQEMDKKLRSAWDLLMRGEGLEVGSHPLVQESTLNRSDTLTVGKKVEKLPPPPGEIGAQRLMELLAASFDWDASLRDPAAALAILGRKHDEKLSYTDMVQLLLDGRFRTRDLVDLGPNRKQAAGQAETLRRILHARIAQKVVYTSLRGTRVQSPSSALALRCVFAGNAVLDASKSFQPGPTFQCRMLHQLARFLDGQSFYRPPEISVLLRALQRNRPFDRRRFFEGLGGCRRRGGTQSVLPTSRLWVSVHQGQVREQPTNIFSCMERRSTAVDFWHHREARLCGNRNYFHMYWRTDSPGSTAVDGMTEFWVMQARKTGNPGVAPAAAVINKDVGEAVVKLICSEGSDLDKMMEATGLAADGQLDVARLEYLFQDHCAVMRGHLPNSSWPRHRRRGGETVPSLVCSGGGFMMHGECEHVLFVRALLGDPVVNLKAVPVLRKRGRKRKQGSLDSLAKTAAKAKKLQKVLKAPRKK</sequence>
<evidence type="ECO:0000256" key="1">
    <source>
        <dbReference type="SAM" id="MobiDB-lite"/>
    </source>
</evidence>
<reference evidence="2 3" key="1">
    <citation type="submission" date="2016-02" db="EMBL/GenBank/DDBJ databases">
        <title>Genome analysis of coral dinoflagellate symbionts highlights evolutionary adaptations to a symbiotic lifestyle.</title>
        <authorList>
            <person name="Aranda M."/>
            <person name="Li Y."/>
            <person name="Liew Y.J."/>
            <person name="Baumgarten S."/>
            <person name="Simakov O."/>
            <person name="Wilson M."/>
            <person name="Piel J."/>
            <person name="Ashoor H."/>
            <person name="Bougouffa S."/>
            <person name="Bajic V.B."/>
            <person name="Ryu T."/>
            <person name="Ravasi T."/>
            <person name="Bayer T."/>
            <person name="Micklem G."/>
            <person name="Kim H."/>
            <person name="Bhak J."/>
            <person name="Lajeunesse T.C."/>
            <person name="Voolstra C.R."/>
        </authorList>
    </citation>
    <scope>NUCLEOTIDE SEQUENCE [LARGE SCALE GENOMIC DNA]</scope>
    <source>
        <strain evidence="2 3">CCMP2467</strain>
    </source>
</reference>
<protein>
    <submittedName>
        <fullName evidence="2">Uncharacterized protein</fullName>
    </submittedName>
</protein>
<evidence type="ECO:0000313" key="2">
    <source>
        <dbReference type="EMBL" id="OLQ09218.1"/>
    </source>
</evidence>
<proteinExistence type="predicted"/>
<organism evidence="2 3">
    <name type="scientific">Symbiodinium microadriaticum</name>
    <name type="common">Dinoflagellate</name>
    <name type="synonym">Zooxanthella microadriatica</name>
    <dbReference type="NCBI Taxonomy" id="2951"/>
    <lineage>
        <taxon>Eukaryota</taxon>
        <taxon>Sar</taxon>
        <taxon>Alveolata</taxon>
        <taxon>Dinophyceae</taxon>
        <taxon>Suessiales</taxon>
        <taxon>Symbiodiniaceae</taxon>
        <taxon>Symbiodinium</taxon>
    </lineage>
</organism>
<dbReference type="EMBL" id="LSRX01000101">
    <property type="protein sequence ID" value="OLQ09218.1"/>
    <property type="molecule type" value="Genomic_DNA"/>
</dbReference>
<accession>A0A1Q9EPA9</accession>
<gene>
    <name evidence="2" type="ORF">AK812_SmicGene7197</name>
</gene>
<dbReference type="AlphaFoldDB" id="A0A1Q9EPA9"/>
<evidence type="ECO:0000313" key="3">
    <source>
        <dbReference type="Proteomes" id="UP000186817"/>
    </source>
</evidence>
<keyword evidence="3" id="KW-1185">Reference proteome</keyword>
<comment type="caution">
    <text evidence="2">The sequence shown here is derived from an EMBL/GenBank/DDBJ whole genome shotgun (WGS) entry which is preliminary data.</text>
</comment>
<dbReference type="OrthoDB" id="426049at2759"/>